<dbReference type="InterPro" id="IPR010580">
    <property type="entry name" value="ER_stress-assoc"/>
</dbReference>
<evidence type="ECO:0000256" key="6">
    <source>
        <dbReference type="RuleBase" id="RU364120"/>
    </source>
</evidence>
<protein>
    <recommendedName>
        <fullName evidence="6">Stress-associated endoplasmic reticulum protein</fullName>
    </recommendedName>
</protein>
<dbReference type="Proteomes" id="UP000053573">
    <property type="component" value="Unassembled WGS sequence"/>
</dbReference>
<keyword evidence="5 6" id="KW-0472">Membrane</keyword>
<evidence type="ECO:0000313" key="8">
    <source>
        <dbReference type="EMBL" id="KLJ07680.1"/>
    </source>
</evidence>
<name>A0A0H1B8F0_9EURO</name>
<keyword evidence="3 6" id="KW-0256">Endoplasmic reticulum</keyword>
<evidence type="ECO:0000256" key="1">
    <source>
        <dbReference type="ARBA" id="ARBA00005500"/>
    </source>
</evidence>
<reference evidence="9" key="1">
    <citation type="journal article" date="2015" name="PLoS Genet.">
        <title>The dynamic genome and transcriptome of the human fungal pathogen Blastomyces and close relative Emmonsia.</title>
        <authorList>
            <person name="Munoz J.F."/>
            <person name="Gauthier G.M."/>
            <person name="Desjardins C.A."/>
            <person name="Gallo J.E."/>
            <person name="Holder J."/>
            <person name="Sullivan T.D."/>
            <person name="Marty A.J."/>
            <person name="Carmen J.C."/>
            <person name="Chen Z."/>
            <person name="Ding L."/>
            <person name="Gujja S."/>
            <person name="Magrini V."/>
            <person name="Misas E."/>
            <person name="Mitreva M."/>
            <person name="Priest M."/>
            <person name="Saif S."/>
            <person name="Whiston E.A."/>
            <person name="Young S."/>
            <person name="Zeng Q."/>
            <person name="Goldman W.E."/>
            <person name="Mardis E.R."/>
            <person name="Taylor J.W."/>
            <person name="McEwen J.G."/>
            <person name="Clay O.K."/>
            <person name="Klein B.S."/>
            <person name="Cuomo C.A."/>
        </authorList>
    </citation>
    <scope>NUCLEOTIDE SEQUENCE [LARGE SCALE GENOMIC DNA]</scope>
    <source>
        <strain evidence="9">UAMH 139</strain>
    </source>
</reference>
<feature type="region of interest" description="Disordered" evidence="7">
    <location>
        <begin position="28"/>
        <end position="67"/>
    </location>
</feature>
<keyword evidence="9" id="KW-1185">Reference proteome</keyword>
<evidence type="ECO:0000256" key="2">
    <source>
        <dbReference type="ARBA" id="ARBA00022692"/>
    </source>
</evidence>
<evidence type="ECO:0000313" key="9">
    <source>
        <dbReference type="Proteomes" id="UP000053573"/>
    </source>
</evidence>
<evidence type="ECO:0000256" key="7">
    <source>
        <dbReference type="SAM" id="MobiDB-lite"/>
    </source>
</evidence>
<comment type="caution">
    <text evidence="8">The sequence shown here is derived from an EMBL/GenBank/DDBJ whole genome shotgun (WGS) entry which is preliminary data.</text>
</comment>
<dbReference type="OrthoDB" id="16679at2759"/>
<keyword evidence="4 6" id="KW-1133">Transmembrane helix</keyword>
<comment type="subcellular location">
    <subcellularLocation>
        <location evidence="6">Membrane</location>
        <topology evidence="6">Single-pass membrane protein</topology>
    </subcellularLocation>
    <subcellularLocation>
        <location evidence="6">Endoplasmic reticulum membrane</location>
        <topology evidence="6">Single-pass membrane protein</topology>
    </subcellularLocation>
</comment>
<dbReference type="GO" id="GO:0005789">
    <property type="term" value="C:endoplasmic reticulum membrane"/>
    <property type="evidence" value="ECO:0007669"/>
    <property type="project" value="UniProtKB-SubCell"/>
</dbReference>
<feature type="compositionally biased region" description="Polar residues" evidence="7">
    <location>
        <begin position="28"/>
        <end position="53"/>
    </location>
</feature>
<gene>
    <name evidence="8" type="ORF">EMPG_16841</name>
</gene>
<feature type="transmembrane region" description="Helical" evidence="6">
    <location>
        <begin position="172"/>
        <end position="190"/>
    </location>
</feature>
<dbReference type="Pfam" id="PF06624">
    <property type="entry name" value="RAMP4"/>
    <property type="match status" value="1"/>
</dbReference>
<keyword evidence="2 6" id="KW-0812">Transmembrane</keyword>
<comment type="function">
    <text evidence="6">Interacts with target proteins during translocation into the lumen of the endoplasmic reticulum. Protects unfolded target proteins against degradation and facilitate correct glycosylation.</text>
</comment>
<sequence>MRDYIIAKTFAQLGNSNSSDSLDVVTHSNLSDQDNQLKSVRSSTRRGPSQQPLSYLPDHGRPAGRSPTYRNVVISPISTTHPPLPTTYDYRLIGYYLNLSVSHRAAESIHILLYSYRHPQADAEKLRVIITLTMVQTPQQRRANERFAKLEAAKRGKPEAVVKSKPKGKSPVPVGWVVVLAFVVCGGMLFELARVVPEIWAAISAFVTKWTS</sequence>
<evidence type="ECO:0000256" key="4">
    <source>
        <dbReference type="ARBA" id="ARBA00022989"/>
    </source>
</evidence>
<accession>A0A0H1B8F0</accession>
<evidence type="ECO:0000256" key="5">
    <source>
        <dbReference type="ARBA" id="ARBA00023136"/>
    </source>
</evidence>
<organism evidence="8 9">
    <name type="scientific">Blastomyces silverae</name>
    <dbReference type="NCBI Taxonomy" id="2060906"/>
    <lineage>
        <taxon>Eukaryota</taxon>
        <taxon>Fungi</taxon>
        <taxon>Dikarya</taxon>
        <taxon>Ascomycota</taxon>
        <taxon>Pezizomycotina</taxon>
        <taxon>Eurotiomycetes</taxon>
        <taxon>Eurotiomycetidae</taxon>
        <taxon>Onygenales</taxon>
        <taxon>Ajellomycetaceae</taxon>
        <taxon>Blastomyces</taxon>
    </lineage>
</organism>
<dbReference type="EMBL" id="LDEV01002776">
    <property type="protein sequence ID" value="KLJ07680.1"/>
    <property type="molecule type" value="Genomic_DNA"/>
</dbReference>
<proteinExistence type="inferred from homology"/>
<dbReference type="AlphaFoldDB" id="A0A0H1B8F0"/>
<evidence type="ECO:0000256" key="3">
    <source>
        <dbReference type="ARBA" id="ARBA00022824"/>
    </source>
</evidence>
<comment type="similarity">
    <text evidence="1 6">Belongs to the RAMP4 family.</text>
</comment>